<reference evidence="3 4" key="1">
    <citation type="submission" date="2020-02" db="EMBL/GenBank/DDBJ databases">
        <authorList>
            <person name="Ferguson B K."/>
        </authorList>
    </citation>
    <scope>NUCLEOTIDE SEQUENCE [LARGE SCALE GENOMIC DNA]</scope>
</reference>
<dbReference type="Proteomes" id="UP000479190">
    <property type="component" value="Unassembled WGS sequence"/>
</dbReference>
<dbReference type="AlphaFoldDB" id="A0A6H5J3L2"/>
<feature type="transmembrane region" description="Helical" evidence="2">
    <location>
        <begin position="48"/>
        <end position="68"/>
    </location>
</feature>
<keyword evidence="4" id="KW-1185">Reference proteome</keyword>
<feature type="region of interest" description="Disordered" evidence="1">
    <location>
        <begin position="1"/>
        <end position="23"/>
    </location>
</feature>
<evidence type="ECO:0000313" key="4">
    <source>
        <dbReference type="Proteomes" id="UP000479190"/>
    </source>
</evidence>
<dbReference type="EMBL" id="CADCXV010001483">
    <property type="protein sequence ID" value="CAB0044718.1"/>
    <property type="molecule type" value="Genomic_DNA"/>
</dbReference>
<organism evidence="3 4">
    <name type="scientific">Trichogramma brassicae</name>
    <dbReference type="NCBI Taxonomy" id="86971"/>
    <lineage>
        <taxon>Eukaryota</taxon>
        <taxon>Metazoa</taxon>
        <taxon>Ecdysozoa</taxon>
        <taxon>Arthropoda</taxon>
        <taxon>Hexapoda</taxon>
        <taxon>Insecta</taxon>
        <taxon>Pterygota</taxon>
        <taxon>Neoptera</taxon>
        <taxon>Endopterygota</taxon>
        <taxon>Hymenoptera</taxon>
        <taxon>Apocrita</taxon>
        <taxon>Proctotrupomorpha</taxon>
        <taxon>Chalcidoidea</taxon>
        <taxon>Trichogrammatidae</taxon>
        <taxon>Trichogramma</taxon>
    </lineage>
</organism>
<gene>
    <name evidence="3" type="ORF">TBRA_LOCUS16306</name>
</gene>
<keyword evidence="2" id="KW-0472">Membrane</keyword>
<accession>A0A6H5J3L2</accession>
<sequence>MNDRREIPTNHEARRSYSSTNEVTNKTTSHDFFKEGSRKIIGLSSKSLIFLFIVVFHVGSASAAKYIICTERGRKARIESFDAAKPKSVCISLYAPRVHFIHYPYNSNLSKSAPDNWLLIEAKIDSLKYKQKCSSSSHMRQLSCMPYSDTRSLSTWATINPMRSQVSYSGTFSTVQRTAAASTTTTTTAAERAAFNAPSRLEHMGVCGCTGLERCRGNILTRRSFPLSRSLRAYTCCEMAHTGESRPPRLLHSTHCCMCIKRREIAIGSQ</sequence>
<feature type="compositionally biased region" description="Basic and acidic residues" evidence="1">
    <location>
        <begin position="1"/>
        <end position="15"/>
    </location>
</feature>
<name>A0A6H5J3L2_9HYME</name>
<keyword evidence="2" id="KW-0812">Transmembrane</keyword>
<evidence type="ECO:0000313" key="3">
    <source>
        <dbReference type="EMBL" id="CAB0044718.1"/>
    </source>
</evidence>
<keyword evidence="2" id="KW-1133">Transmembrane helix</keyword>
<evidence type="ECO:0000256" key="2">
    <source>
        <dbReference type="SAM" id="Phobius"/>
    </source>
</evidence>
<proteinExistence type="predicted"/>
<evidence type="ECO:0000256" key="1">
    <source>
        <dbReference type="SAM" id="MobiDB-lite"/>
    </source>
</evidence>
<protein>
    <submittedName>
        <fullName evidence="3">Uncharacterized protein</fullName>
    </submittedName>
</protein>